<dbReference type="Pfam" id="PF01464">
    <property type="entry name" value="SLT"/>
    <property type="match status" value="1"/>
</dbReference>
<dbReference type="KEGG" id="cari:FNU76_00070"/>
<keyword evidence="6" id="KW-1185">Reference proteome</keyword>
<dbReference type="PANTHER" id="PTHR37423">
    <property type="entry name" value="SOLUBLE LYTIC MUREIN TRANSGLYCOSYLASE-RELATED"/>
    <property type="match status" value="1"/>
</dbReference>
<evidence type="ECO:0000313" key="5">
    <source>
        <dbReference type="EMBL" id="QDQ24863.1"/>
    </source>
</evidence>
<comment type="similarity">
    <text evidence="1">Belongs to the transglycosylase Slt family.</text>
</comment>
<protein>
    <submittedName>
        <fullName evidence="5">Lytic transglycosylase domain-containing protein</fullName>
    </submittedName>
</protein>
<name>A0A516S9P0_9NEIS</name>
<dbReference type="PANTHER" id="PTHR37423:SF2">
    <property type="entry name" value="MEMBRANE-BOUND LYTIC MUREIN TRANSGLYCOSYLASE C"/>
    <property type="match status" value="1"/>
</dbReference>
<dbReference type="SUPFAM" id="SSF53955">
    <property type="entry name" value="Lysozyme-like"/>
    <property type="match status" value="1"/>
</dbReference>
<organism evidence="5 6">
    <name type="scientific">Chitinimonas arctica</name>
    <dbReference type="NCBI Taxonomy" id="2594795"/>
    <lineage>
        <taxon>Bacteria</taxon>
        <taxon>Pseudomonadati</taxon>
        <taxon>Pseudomonadota</taxon>
        <taxon>Betaproteobacteria</taxon>
        <taxon>Neisseriales</taxon>
        <taxon>Chitinibacteraceae</taxon>
        <taxon>Chitinimonas</taxon>
    </lineage>
</organism>
<dbReference type="InterPro" id="IPR023346">
    <property type="entry name" value="Lysozyme-like_dom_sf"/>
</dbReference>
<evidence type="ECO:0000313" key="6">
    <source>
        <dbReference type="Proteomes" id="UP000317550"/>
    </source>
</evidence>
<feature type="region of interest" description="Disordered" evidence="2">
    <location>
        <begin position="226"/>
        <end position="247"/>
    </location>
</feature>
<evidence type="ECO:0000259" key="4">
    <source>
        <dbReference type="Pfam" id="PF01464"/>
    </source>
</evidence>
<sequence>MSKISQYSPSNRNAFSSSLWLKKCLVCVCALSCLPGWASENIAGAIAGQRVLHASAPAALPFGELIAEVAGDFQLEPSLLHAIAHTESAYNPAAISAKGAVGLMQVMPATGKRFGFERLNDPRVNLQAGASYLKWLLARFDNNLPIALAAYNAGEGAVDRYQGRIPPYPETRDYVTRVLARYQSNPRQLRVARMPDQAKPPTPAASNESVSLLTVMGRLGGALLASEKKRGGESTMDRGILKGTGRYAHGPNGAVPNYLSSVQSVNTKARRVGYLRSCAMAPCMTRQGMSIARPVWVPSSVNSAAFGMATPGSVPRACQRSAGVNGSRNCI</sequence>
<dbReference type="CDD" id="cd00254">
    <property type="entry name" value="LT-like"/>
    <property type="match status" value="1"/>
</dbReference>
<dbReference type="Proteomes" id="UP000317550">
    <property type="component" value="Chromosome"/>
</dbReference>
<dbReference type="InterPro" id="IPR008258">
    <property type="entry name" value="Transglycosylase_SLT_dom_1"/>
</dbReference>
<dbReference type="GO" id="GO:0008933">
    <property type="term" value="F:peptidoglycan lytic transglycosylase activity"/>
    <property type="evidence" value="ECO:0007669"/>
    <property type="project" value="InterPro"/>
</dbReference>
<dbReference type="InterPro" id="IPR000189">
    <property type="entry name" value="Transglyc_AS"/>
</dbReference>
<feature type="signal peptide" evidence="3">
    <location>
        <begin position="1"/>
        <end position="38"/>
    </location>
</feature>
<keyword evidence="3" id="KW-0732">Signal</keyword>
<reference evidence="6" key="1">
    <citation type="submission" date="2019-07" db="EMBL/GenBank/DDBJ databases">
        <title>Chitinimonas sp. nov., isolated from Ny-Alesund, arctica soil.</title>
        <authorList>
            <person name="Xu Q."/>
            <person name="Peng F."/>
        </authorList>
    </citation>
    <scope>NUCLEOTIDE SEQUENCE [LARGE SCALE GENOMIC DNA]</scope>
    <source>
        <strain evidence="6">R3-44</strain>
    </source>
</reference>
<dbReference type="PROSITE" id="PS00922">
    <property type="entry name" value="TRANSGLYCOSYLASE"/>
    <property type="match status" value="1"/>
</dbReference>
<dbReference type="AlphaFoldDB" id="A0A516S9P0"/>
<evidence type="ECO:0000256" key="2">
    <source>
        <dbReference type="SAM" id="MobiDB-lite"/>
    </source>
</evidence>
<dbReference type="GO" id="GO:0016020">
    <property type="term" value="C:membrane"/>
    <property type="evidence" value="ECO:0007669"/>
    <property type="project" value="InterPro"/>
</dbReference>
<feature type="domain" description="Transglycosylase SLT" evidence="4">
    <location>
        <begin position="65"/>
        <end position="163"/>
    </location>
</feature>
<dbReference type="GO" id="GO:0000270">
    <property type="term" value="P:peptidoglycan metabolic process"/>
    <property type="evidence" value="ECO:0007669"/>
    <property type="project" value="InterPro"/>
</dbReference>
<evidence type="ECO:0000256" key="3">
    <source>
        <dbReference type="SAM" id="SignalP"/>
    </source>
</evidence>
<accession>A0A516S9P0</accession>
<evidence type="ECO:0000256" key="1">
    <source>
        <dbReference type="ARBA" id="ARBA00007734"/>
    </source>
</evidence>
<dbReference type="Gene3D" id="1.10.530.10">
    <property type="match status" value="1"/>
</dbReference>
<gene>
    <name evidence="5" type="ORF">FNU76_00070</name>
</gene>
<dbReference type="EMBL" id="CP041730">
    <property type="protein sequence ID" value="QDQ24863.1"/>
    <property type="molecule type" value="Genomic_DNA"/>
</dbReference>
<feature type="chain" id="PRO_5027906981" evidence="3">
    <location>
        <begin position="39"/>
        <end position="331"/>
    </location>
</feature>
<dbReference type="OrthoDB" id="9815778at2"/>
<proteinExistence type="inferred from homology"/>
<feature type="compositionally biased region" description="Basic and acidic residues" evidence="2">
    <location>
        <begin position="226"/>
        <end position="240"/>
    </location>
</feature>